<evidence type="ECO:0000313" key="2">
    <source>
        <dbReference type="Proteomes" id="UP000033869"/>
    </source>
</evidence>
<sequence>MAVAVINELGVNSNKSNKLEGARSVLITSAFMADRVAPGIAQEDGTWPYVFAAIDPDFADFFGELVDNHSSFLGKSGGEQGFLLDMITHVVASKEKVERIVIATTADSEVEARSLRDLIVRRLRISPRIVAVEVRVFEISEANHRMMLVCCIDDRFIEEAMNHVKCIERQKNKGSDNKDSEICIVAKPGSTLVFAGRIGQEIQFGLIDHLVEFVAKSSIDTLCAIAHRRTCAAYDFIDCTDENGIADLFSFKRYIESQCAASGKEVKVIILVQDEDGFSDPVEKNLL</sequence>
<dbReference type="AlphaFoldDB" id="A0A0G0WB62"/>
<dbReference type="EMBL" id="LCBL01000002">
    <property type="protein sequence ID" value="KKS09307.1"/>
    <property type="molecule type" value="Genomic_DNA"/>
</dbReference>
<evidence type="ECO:0000313" key="1">
    <source>
        <dbReference type="EMBL" id="KKS09307.1"/>
    </source>
</evidence>
<protein>
    <submittedName>
        <fullName evidence="1">Uncharacterized protein</fullName>
    </submittedName>
</protein>
<dbReference type="Proteomes" id="UP000033869">
    <property type="component" value="Unassembled WGS sequence"/>
</dbReference>
<gene>
    <name evidence="1" type="ORF">UU65_C0002G0085</name>
</gene>
<proteinExistence type="predicted"/>
<reference evidence="1 2" key="1">
    <citation type="journal article" date="2015" name="Nature">
        <title>rRNA introns, odd ribosomes, and small enigmatic genomes across a large radiation of phyla.</title>
        <authorList>
            <person name="Brown C.T."/>
            <person name="Hug L.A."/>
            <person name="Thomas B.C."/>
            <person name="Sharon I."/>
            <person name="Castelle C.J."/>
            <person name="Singh A."/>
            <person name="Wilkins M.J."/>
            <person name="Williams K.H."/>
            <person name="Banfield J.F."/>
        </authorList>
    </citation>
    <scope>NUCLEOTIDE SEQUENCE [LARGE SCALE GENOMIC DNA]</scope>
</reference>
<organism evidence="1 2">
    <name type="scientific">candidate division CPR2 bacterium GW2011_GWC1_41_48</name>
    <dbReference type="NCBI Taxonomy" id="1618344"/>
    <lineage>
        <taxon>Bacteria</taxon>
        <taxon>Bacteria division CPR2</taxon>
    </lineage>
</organism>
<accession>A0A0G0WB62</accession>
<comment type="caution">
    <text evidence="1">The sequence shown here is derived from an EMBL/GenBank/DDBJ whole genome shotgun (WGS) entry which is preliminary data.</text>
</comment>
<name>A0A0G0WB62_UNCC2</name>